<dbReference type="Pfam" id="PF07209">
    <property type="entry name" value="DUF1415"/>
    <property type="match status" value="1"/>
</dbReference>
<dbReference type="InterPro" id="IPR009858">
    <property type="entry name" value="DUF1415"/>
</dbReference>
<evidence type="ECO:0000313" key="2">
    <source>
        <dbReference type="Proteomes" id="UP000077875"/>
    </source>
</evidence>
<keyword evidence="2" id="KW-1185">Reference proteome</keyword>
<name>A0A172YEL9_9GAMM</name>
<organism evidence="1 2">
    <name type="scientific">Halotalea alkalilenta</name>
    <dbReference type="NCBI Taxonomy" id="376489"/>
    <lineage>
        <taxon>Bacteria</taxon>
        <taxon>Pseudomonadati</taxon>
        <taxon>Pseudomonadota</taxon>
        <taxon>Gammaproteobacteria</taxon>
        <taxon>Oceanospirillales</taxon>
        <taxon>Halomonadaceae</taxon>
        <taxon>Halotalea</taxon>
    </lineage>
</organism>
<protein>
    <recommendedName>
        <fullName evidence="3">DUF1415 domain-containing protein</fullName>
    </recommendedName>
</protein>
<evidence type="ECO:0000313" key="1">
    <source>
        <dbReference type="EMBL" id="ANF57664.1"/>
    </source>
</evidence>
<evidence type="ECO:0008006" key="3">
    <source>
        <dbReference type="Google" id="ProtNLM"/>
    </source>
</evidence>
<dbReference type="EMBL" id="CP015243">
    <property type="protein sequence ID" value="ANF57664.1"/>
    <property type="molecule type" value="Genomic_DNA"/>
</dbReference>
<dbReference type="AlphaFoldDB" id="A0A172YEL9"/>
<dbReference type="Proteomes" id="UP000077875">
    <property type="component" value="Chromosome"/>
</dbReference>
<gene>
    <name evidence="1" type="ORF">A5892_09475</name>
</gene>
<dbReference type="RefSeq" id="WP_064122592.1">
    <property type="nucleotide sequence ID" value="NZ_CP015243.1"/>
</dbReference>
<accession>A0A172YEL9</accession>
<sequence length="193" mass="21893">MPSSSPSLDPAVSPHQQPLRQTRDWITRIVVGLDLCPFARRELDAGRVRYRAVDGGDFALALAALDEEVRLLDEDETISTTVIVLVDRTLDFDTYLDWLELAERWLAMAGYEGIYQIASFHPDYRFEGSPASDPAHLTNRAPWPLFHLLREQQLEQALACFPHPERIPERNVALLRELGEQGVARLLTDRGCD</sequence>
<dbReference type="STRING" id="376489.A5892_09475"/>
<dbReference type="KEGG" id="haa:A5892_09475"/>
<reference evidence="1 2" key="1">
    <citation type="submission" date="2016-04" db="EMBL/GenBank/DDBJ databases">
        <title>Complete Genome Sequence of Halotalea alkalilenta IHB B 13600.</title>
        <authorList>
            <person name="Swarnkar M.K."/>
            <person name="Sharma A."/>
            <person name="Kaushal K."/>
            <person name="Soni R."/>
            <person name="Rana S."/>
            <person name="Singh A.K."/>
            <person name="Gulati A."/>
        </authorList>
    </citation>
    <scope>NUCLEOTIDE SEQUENCE [LARGE SCALE GENOMIC DNA]</scope>
    <source>
        <strain evidence="1 2">IHB B 13600</strain>
    </source>
</reference>
<proteinExistence type="predicted"/>